<dbReference type="InterPro" id="IPR007110">
    <property type="entry name" value="Ig-like_dom"/>
</dbReference>
<accession>A0A8X6WNF8</accession>
<comment type="caution">
    <text evidence="3">The sequence shown here is derived from an EMBL/GenBank/DDBJ whole genome shotgun (WGS) entry which is preliminary data.</text>
</comment>
<organism evidence="3 4">
    <name type="scientific">Trichonephila inaurata madagascariensis</name>
    <dbReference type="NCBI Taxonomy" id="2747483"/>
    <lineage>
        <taxon>Eukaryota</taxon>
        <taxon>Metazoa</taxon>
        <taxon>Ecdysozoa</taxon>
        <taxon>Arthropoda</taxon>
        <taxon>Chelicerata</taxon>
        <taxon>Arachnida</taxon>
        <taxon>Araneae</taxon>
        <taxon>Araneomorphae</taxon>
        <taxon>Entelegynae</taxon>
        <taxon>Araneoidea</taxon>
        <taxon>Nephilidae</taxon>
        <taxon>Trichonephila</taxon>
        <taxon>Trichonephila inaurata</taxon>
    </lineage>
</organism>
<evidence type="ECO:0000259" key="2">
    <source>
        <dbReference type="PROSITE" id="PS50835"/>
    </source>
</evidence>
<dbReference type="InterPro" id="IPR013162">
    <property type="entry name" value="CD80_C2-set"/>
</dbReference>
<dbReference type="AlphaFoldDB" id="A0A8X6WNF8"/>
<feature type="domain" description="Ig-like" evidence="2">
    <location>
        <begin position="41"/>
        <end position="133"/>
    </location>
</feature>
<reference evidence="3" key="1">
    <citation type="submission" date="2020-08" db="EMBL/GenBank/DDBJ databases">
        <title>Multicomponent nature underlies the extraordinary mechanical properties of spider dragline silk.</title>
        <authorList>
            <person name="Kono N."/>
            <person name="Nakamura H."/>
            <person name="Mori M."/>
            <person name="Yoshida Y."/>
            <person name="Ohtoshi R."/>
            <person name="Malay A.D."/>
            <person name="Moran D.A.P."/>
            <person name="Tomita M."/>
            <person name="Numata K."/>
            <person name="Arakawa K."/>
        </authorList>
    </citation>
    <scope>NUCLEOTIDE SEQUENCE</scope>
</reference>
<name>A0A8X6WNF8_9ARAC</name>
<sequence>MGFALPAMRATEILTLLVDCDGAIFGLLLRNQFRFLPKDGPTISGVKPQYQVGDDVNVTCSAGPSKPAAQLRWYINGHEAPSEFEIRYNPIRHQDRLVVSTLGLRFTAEPRHFWHGAMKLRCSAVISQAYSMSSEEIIVGDNAKASAVVGDGPVISGGKPKYQKGDTVDVNCTSAKSNPPAELKWYINDKPVSTTFPEEVKVIPGVGLWKTPFG</sequence>
<dbReference type="Pfam" id="PF08205">
    <property type="entry name" value="C2-set_2"/>
    <property type="match status" value="1"/>
</dbReference>
<proteinExistence type="predicted"/>
<dbReference type="Gene3D" id="2.60.40.10">
    <property type="entry name" value="Immunoglobulins"/>
    <property type="match status" value="2"/>
</dbReference>
<protein>
    <submittedName>
        <fullName evidence="3">Ig-like domain-containing protein</fullName>
    </submittedName>
</protein>
<keyword evidence="1" id="KW-1015">Disulfide bond</keyword>
<keyword evidence="4" id="KW-1185">Reference proteome</keyword>
<dbReference type="PANTHER" id="PTHR21261:SF15">
    <property type="entry name" value="BEATEN PATH IIIA, ISOFORM D-RELATED"/>
    <property type="match status" value="1"/>
</dbReference>
<dbReference type="PROSITE" id="PS50835">
    <property type="entry name" value="IG_LIKE"/>
    <property type="match status" value="1"/>
</dbReference>
<dbReference type="SUPFAM" id="SSF48726">
    <property type="entry name" value="Immunoglobulin"/>
    <property type="match status" value="2"/>
</dbReference>
<dbReference type="Proteomes" id="UP000886998">
    <property type="component" value="Unassembled WGS sequence"/>
</dbReference>
<dbReference type="InterPro" id="IPR036179">
    <property type="entry name" value="Ig-like_dom_sf"/>
</dbReference>
<gene>
    <name evidence="3" type="primary">NCL1_20531</name>
    <name evidence="3" type="ORF">TNIN_392021</name>
</gene>
<evidence type="ECO:0000313" key="3">
    <source>
        <dbReference type="EMBL" id="GFY38378.1"/>
    </source>
</evidence>
<dbReference type="PANTHER" id="PTHR21261">
    <property type="entry name" value="BEAT PROTEIN"/>
    <property type="match status" value="1"/>
</dbReference>
<dbReference type="OrthoDB" id="6492326at2759"/>
<evidence type="ECO:0000256" key="1">
    <source>
        <dbReference type="ARBA" id="ARBA00023157"/>
    </source>
</evidence>
<dbReference type="EMBL" id="BMAV01000812">
    <property type="protein sequence ID" value="GFY38378.1"/>
    <property type="molecule type" value="Genomic_DNA"/>
</dbReference>
<dbReference type="Pfam" id="PF13895">
    <property type="entry name" value="Ig_2"/>
    <property type="match status" value="1"/>
</dbReference>
<evidence type="ECO:0000313" key="4">
    <source>
        <dbReference type="Proteomes" id="UP000886998"/>
    </source>
</evidence>
<dbReference type="InterPro" id="IPR013783">
    <property type="entry name" value="Ig-like_fold"/>
</dbReference>